<dbReference type="Gene3D" id="1.20.1440.120">
    <property type="entry name" value="Recombination protein O, C-terminal domain"/>
    <property type="match status" value="1"/>
</dbReference>
<dbReference type="InterPro" id="IPR003717">
    <property type="entry name" value="RecO"/>
</dbReference>
<comment type="function">
    <text evidence="7">Involved in DNA repair and RecF pathway recombination.</text>
</comment>
<dbReference type="InterPro" id="IPR022572">
    <property type="entry name" value="DNA_rep/recomb_RecO_N"/>
</dbReference>
<organism evidence="9 10">
    <name type="scientific">Halalkalibaculum roseum</name>
    <dbReference type="NCBI Taxonomy" id="2709311"/>
    <lineage>
        <taxon>Bacteria</taxon>
        <taxon>Pseudomonadati</taxon>
        <taxon>Balneolota</taxon>
        <taxon>Balneolia</taxon>
        <taxon>Balneolales</taxon>
        <taxon>Balneolaceae</taxon>
        <taxon>Halalkalibaculum</taxon>
    </lineage>
</organism>
<dbReference type="Gene3D" id="2.40.50.140">
    <property type="entry name" value="Nucleic acid-binding proteins"/>
    <property type="match status" value="1"/>
</dbReference>
<dbReference type="RefSeq" id="WP_165141183.1">
    <property type="nucleotide sequence ID" value="NZ_JAALLT010000002.1"/>
</dbReference>
<dbReference type="HAMAP" id="MF_00201">
    <property type="entry name" value="RecO"/>
    <property type="match status" value="1"/>
</dbReference>
<comment type="caution">
    <text evidence="9">The sequence shown here is derived from an EMBL/GenBank/DDBJ whole genome shotgun (WGS) entry which is preliminary data.</text>
</comment>
<gene>
    <name evidence="7 9" type="primary">recO</name>
    <name evidence="9" type="ORF">G3570_08430</name>
</gene>
<dbReference type="InterPro" id="IPR037278">
    <property type="entry name" value="ARFGAP/RecO"/>
</dbReference>
<dbReference type="PANTHER" id="PTHR33991:SF1">
    <property type="entry name" value="DNA REPAIR PROTEIN RECO"/>
    <property type="match status" value="1"/>
</dbReference>
<dbReference type="NCBIfam" id="TIGR00613">
    <property type="entry name" value="reco"/>
    <property type="match status" value="1"/>
</dbReference>
<feature type="domain" description="DNA replication/recombination mediator RecO N-terminal" evidence="8">
    <location>
        <begin position="1"/>
        <end position="78"/>
    </location>
</feature>
<dbReference type="Pfam" id="PF02565">
    <property type="entry name" value="RecO_C"/>
    <property type="match status" value="1"/>
</dbReference>
<dbReference type="AlphaFoldDB" id="A0A6M1SXE7"/>
<keyword evidence="3 7" id="KW-0227">DNA damage</keyword>
<protein>
    <recommendedName>
        <fullName evidence="2 7">DNA repair protein RecO</fullName>
    </recommendedName>
    <alternativeName>
        <fullName evidence="6 7">Recombination protein O</fullName>
    </alternativeName>
</protein>
<keyword evidence="4 7" id="KW-0233">DNA recombination</keyword>
<dbReference type="GO" id="GO:0043590">
    <property type="term" value="C:bacterial nucleoid"/>
    <property type="evidence" value="ECO:0007669"/>
    <property type="project" value="TreeGrafter"/>
</dbReference>
<dbReference type="EMBL" id="JAALLT010000002">
    <property type="protein sequence ID" value="NGP76656.1"/>
    <property type="molecule type" value="Genomic_DNA"/>
</dbReference>
<name>A0A6M1SXE7_9BACT</name>
<comment type="similarity">
    <text evidence="1 7">Belongs to the RecO family.</text>
</comment>
<evidence type="ECO:0000256" key="4">
    <source>
        <dbReference type="ARBA" id="ARBA00023172"/>
    </source>
</evidence>
<evidence type="ECO:0000256" key="1">
    <source>
        <dbReference type="ARBA" id="ARBA00007452"/>
    </source>
</evidence>
<evidence type="ECO:0000256" key="5">
    <source>
        <dbReference type="ARBA" id="ARBA00023204"/>
    </source>
</evidence>
<dbReference type="SUPFAM" id="SSF50249">
    <property type="entry name" value="Nucleic acid-binding proteins"/>
    <property type="match status" value="1"/>
</dbReference>
<dbReference type="GO" id="GO:0006310">
    <property type="term" value="P:DNA recombination"/>
    <property type="evidence" value="ECO:0007669"/>
    <property type="project" value="UniProtKB-UniRule"/>
</dbReference>
<evidence type="ECO:0000256" key="2">
    <source>
        <dbReference type="ARBA" id="ARBA00021310"/>
    </source>
</evidence>
<evidence type="ECO:0000313" key="10">
    <source>
        <dbReference type="Proteomes" id="UP000473278"/>
    </source>
</evidence>
<dbReference type="Pfam" id="PF11967">
    <property type="entry name" value="RecO_N"/>
    <property type="match status" value="1"/>
</dbReference>
<dbReference type="GO" id="GO:0006302">
    <property type="term" value="P:double-strand break repair"/>
    <property type="evidence" value="ECO:0007669"/>
    <property type="project" value="TreeGrafter"/>
</dbReference>
<dbReference type="InterPro" id="IPR012340">
    <property type="entry name" value="NA-bd_OB-fold"/>
</dbReference>
<keyword evidence="5 7" id="KW-0234">DNA repair</keyword>
<reference evidence="9 10" key="1">
    <citation type="submission" date="2020-02" db="EMBL/GenBank/DDBJ databases">
        <title>Balneolaceae bacterium YR4-1, complete genome.</title>
        <authorList>
            <person name="Li Y."/>
            <person name="Wu S."/>
        </authorList>
    </citation>
    <scope>NUCLEOTIDE SEQUENCE [LARGE SCALE GENOMIC DNA]</scope>
    <source>
        <strain evidence="9 10">YR4-1</strain>
    </source>
</reference>
<keyword evidence="10" id="KW-1185">Reference proteome</keyword>
<dbReference type="SUPFAM" id="SSF57863">
    <property type="entry name" value="ArfGap/RecO-like zinc finger"/>
    <property type="match status" value="1"/>
</dbReference>
<evidence type="ECO:0000256" key="3">
    <source>
        <dbReference type="ARBA" id="ARBA00022763"/>
    </source>
</evidence>
<evidence type="ECO:0000313" key="9">
    <source>
        <dbReference type="EMBL" id="NGP76656.1"/>
    </source>
</evidence>
<evidence type="ECO:0000256" key="6">
    <source>
        <dbReference type="ARBA" id="ARBA00033409"/>
    </source>
</evidence>
<dbReference type="PANTHER" id="PTHR33991">
    <property type="entry name" value="DNA REPAIR PROTEIN RECO"/>
    <property type="match status" value="1"/>
</dbReference>
<sequence length="247" mass="28567">MIVHTSAIVFKAIDYQESSKIVTLFTEEHGKIAVIVKGAKKPKNKFSGLMETGRLLDVIYYHKSSRSVQILTEASLMENLLKLRMDFEKMATATSAIELFNQLLHENEINKPFFNFAKNFLIWLDETDQPPRKIFPYVQIRLTQLMGLGLRLELAKEQIDRPYYLDMESGFISENSGTGSNTFKLTQNQVLYVSLTLKGKGSKVFGIEFKKSELRELIRLLDRYLKYHVEGLRDRKSDAIFEQILQD</sequence>
<dbReference type="Proteomes" id="UP000473278">
    <property type="component" value="Unassembled WGS sequence"/>
</dbReference>
<evidence type="ECO:0000259" key="8">
    <source>
        <dbReference type="Pfam" id="PF11967"/>
    </source>
</evidence>
<dbReference type="InterPro" id="IPR042242">
    <property type="entry name" value="RecO_C"/>
</dbReference>
<evidence type="ECO:0000256" key="7">
    <source>
        <dbReference type="HAMAP-Rule" id="MF_00201"/>
    </source>
</evidence>
<accession>A0A6M1SXE7</accession>
<proteinExistence type="inferred from homology"/>